<proteinExistence type="predicted"/>
<name>A0A9P4HXZ8_9PEZI</name>
<reference evidence="2" key="1">
    <citation type="journal article" date="2020" name="Stud. Mycol.">
        <title>101 Dothideomycetes genomes: a test case for predicting lifestyles and emergence of pathogens.</title>
        <authorList>
            <person name="Haridas S."/>
            <person name="Albert R."/>
            <person name="Binder M."/>
            <person name="Bloem J."/>
            <person name="Labutti K."/>
            <person name="Salamov A."/>
            <person name="Andreopoulos B."/>
            <person name="Baker S."/>
            <person name="Barry K."/>
            <person name="Bills G."/>
            <person name="Bluhm B."/>
            <person name="Cannon C."/>
            <person name="Castanera R."/>
            <person name="Culley D."/>
            <person name="Daum C."/>
            <person name="Ezra D."/>
            <person name="Gonzalez J."/>
            <person name="Henrissat B."/>
            <person name="Kuo A."/>
            <person name="Liang C."/>
            <person name="Lipzen A."/>
            <person name="Lutzoni F."/>
            <person name="Magnuson J."/>
            <person name="Mondo S."/>
            <person name="Nolan M."/>
            <person name="Ohm R."/>
            <person name="Pangilinan J."/>
            <person name="Park H.-J."/>
            <person name="Ramirez L."/>
            <person name="Alfaro M."/>
            <person name="Sun H."/>
            <person name="Tritt A."/>
            <person name="Yoshinaga Y."/>
            <person name="Zwiers L.-H."/>
            <person name="Turgeon B."/>
            <person name="Goodwin S."/>
            <person name="Spatafora J."/>
            <person name="Crous P."/>
            <person name="Grigoriev I."/>
        </authorList>
    </citation>
    <scope>NUCLEOTIDE SEQUENCE</scope>
    <source>
        <strain evidence="2">CBS 121410</strain>
    </source>
</reference>
<evidence type="ECO:0000313" key="3">
    <source>
        <dbReference type="Proteomes" id="UP000799776"/>
    </source>
</evidence>
<dbReference type="OrthoDB" id="2910287at2759"/>
<organism evidence="2 3">
    <name type="scientific">Saccharata proteae CBS 121410</name>
    <dbReference type="NCBI Taxonomy" id="1314787"/>
    <lineage>
        <taxon>Eukaryota</taxon>
        <taxon>Fungi</taxon>
        <taxon>Dikarya</taxon>
        <taxon>Ascomycota</taxon>
        <taxon>Pezizomycotina</taxon>
        <taxon>Dothideomycetes</taxon>
        <taxon>Dothideomycetes incertae sedis</taxon>
        <taxon>Botryosphaeriales</taxon>
        <taxon>Saccharataceae</taxon>
        <taxon>Saccharata</taxon>
    </lineage>
</organism>
<accession>A0A9P4HXZ8</accession>
<evidence type="ECO:0000313" key="2">
    <source>
        <dbReference type="EMBL" id="KAF2089958.1"/>
    </source>
</evidence>
<evidence type="ECO:0000256" key="1">
    <source>
        <dbReference type="SAM" id="SignalP"/>
    </source>
</evidence>
<keyword evidence="3" id="KW-1185">Reference proteome</keyword>
<feature type="signal peptide" evidence="1">
    <location>
        <begin position="1"/>
        <end position="19"/>
    </location>
</feature>
<dbReference type="Gene3D" id="2.60.20.10">
    <property type="entry name" value="Crystallins"/>
    <property type="match status" value="1"/>
</dbReference>
<dbReference type="EMBL" id="ML978713">
    <property type="protein sequence ID" value="KAF2089958.1"/>
    <property type="molecule type" value="Genomic_DNA"/>
</dbReference>
<sequence>MYAISAIAILAFAGRLTAGAAIPEPTAAPYLNNLVALGYGAYVCQNANWQGACRHFKSQRNACVDLDNSQLNRAITSFGPDKHNNCKVYKERFCGGRETRTISWPGIAVLGDEWNDKIKSFQCELETIVEVTRQPTCEFDATCIK</sequence>
<dbReference type="Proteomes" id="UP000799776">
    <property type="component" value="Unassembled WGS sequence"/>
</dbReference>
<feature type="chain" id="PRO_5040281416" description="Secreted protein" evidence="1">
    <location>
        <begin position="20"/>
        <end position="145"/>
    </location>
</feature>
<gene>
    <name evidence="2" type="ORF">K490DRAFT_54384</name>
</gene>
<evidence type="ECO:0008006" key="4">
    <source>
        <dbReference type="Google" id="ProtNLM"/>
    </source>
</evidence>
<protein>
    <recommendedName>
        <fullName evidence="4">Secreted protein</fullName>
    </recommendedName>
</protein>
<comment type="caution">
    <text evidence="2">The sequence shown here is derived from an EMBL/GenBank/DDBJ whole genome shotgun (WGS) entry which is preliminary data.</text>
</comment>
<keyword evidence="1" id="KW-0732">Signal</keyword>
<dbReference type="AlphaFoldDB" id="A0A9P4HXZ8"/>